<dbReference type="Gene3D" id="3.30.1230.10">
    <property type="entry name" value="YlxR-like"/>
    <property type="match status" value="1"/>
</dbReference>
<sequence length="127" mass="13164">MAETSNPVRTCVGCRKRASVDDLLRVVVVAGNVVPDPRRRLPGRGASLHPTAGCLRAAERRRAFPRALRSSAPVEVGPLRAHVLGASPGAAGTGPGEGGSSTQSGRHQAGPHVDRTPSDDSAVKFSR</sequence>
<name>A0ABT9ID79_9ACTN</name>
<evidence type="ECO:0000259" key="2">
    <source>
        <dbReference type="Pfam" id="PF04296"/>
    </source>
</evidence>
<dbReference type="PANTHER" id="PTHR34215:SF1">
    <property type="entry name" value="YLXR DOMAIN-CONTAINING PROTEIN"/>
    <property type="match status" value="1"/>
</dbReference>
<protein>
    <submittedName>
        <fullName evidence="3">YlxR family protein</fullName>
    </submittedName>
</protein>
<gene>
    <name evidence="3" type="ORF">QOZ88_10660</name>
</gene>
<evidence type="ECO:0000313" key="3">
    <source>
        <dbReference type="EMBL" id="MDP5183099.1"/>
    </source>
</evidence>
<organism evidence="3 4">
    <name type="scientific">Blastococcus carthaginiensis</name>
    <dbReference type="NCBI Taxonomy" id="3050034"/>
    <lineage>
        <taxon>Bacteria</taxon>
        <taxon>Bacillati</taxon>
        <taxon>Actinomycetota</taxon>
        <taxon>Actinomycetes</taxon>
        <taxon>Geodermatophilales</taxon>
        <taxon>Geodermatophilaceae</taxon>
        <taxon>Blastococcus</taxon>
    </lineage>
</organism>
<evidence type="ECO:0000313" key="4">
    <source>
        <dbReference type="Proteomes" id="UP001233673"/>
    </source>
</evidence>
<comment type="caution">
    <text evidence="3">The sequence shown here is derived from an EMBL/GenBank/DDBJ whole genome shotgun (WGS) entry which is preliminary data.</text>
</comment>
<dbReference type="EMBL" id="JASNFN010000011">
    <property type="protein sequence ID" value="MDP5183099.1"/>
    <property type="molecule type" value="Genomic_DNA"/>
</dbReference>
<dbReference type="PANTHER" id="PTHR34215">
    <property type="entry name" value="BLL0784 PROTEIN"/>
    <property type="match status" value="1"/>
</dbReference>
<dbReference type="RefSeq" id="WP_305999754.1">
    <property type="nucleotide sequence ID" value="NZ_JASNFN010000011.1"/>
</dbReference>
<dbReference type="InterPro" id="IPR035931">
    <property type="entry name" value="YlxR-like_sf"/>
</dbReference>
<feature type="domain" description="YlxR" evidence="2">
    <location>
        <begin position="9"/>
        <end position="75"/>
    </location>
</feature>
<feature type="compositionally biased region" description="Basic and acidic residues" evidence="1">
    <location>
        <begin position="112"/>
        <end position="127"/>
    </location>
</feature>
<reference evidence="4" key="1">
    <citation type="submission" date="2023-05" db="EMBL/GenBank/DDBJ databases">
        <title>Draft genome of Pseudofrankia sp. BMG5.37.</title>
        <authorList>
            <person name="Gtari M."/>
            <person name="Ghodhbane F."/>
            <person name="Sbissi I."/>
        </authorList>
    </citation>
    <scope>NUCLEOTIDE SEQUENCE [LARGE SCALE GENOMIC DNA]</scope>
    <source>
        <strain evidence="4">BMG 814</strain>
    </source>
</reference>
<dbReference type="Pfam" id="PF04296">
    <property type="entry name" value="YlxR"/>
    <property type="match status" value="1"/>
</dbReference>
<proteinExistence type="predicted"/>
<evidence type="ECO:0000256" key="1">
    <source>
        <dbReference type="SAM" id="MobiDB-lite"/>
    </source>
</evidence>
<dbReference type="InterPro" id="IPR037465">
    <property type="entry name" value="YlxR"/>
</dbReference>
<dbReference type="SUPFAM" id="SSF64376">
    <property type="entry name" value="YlxR-like"/>
    <property type="match status" value="1"/>
</dbReference>
<accession>A0ABT9ID79</accession>
<dbReference type="Proteomes" id="UP001233673">
    <property type="component" value="Unassembled WGS sequence"/>
</dbReference>
<feature type="region of interest" description="Disordered" evidence="1">
    <location>
        <begin position="69"/>
        <end position="127"/>
    </location>
</feature>
<dbReference type="InterPro" id="IPR007393">
    <property type="entry name" value="YlxR_dom"/>
</dbReference>
<keyword evidence="4" id="KW-1185">Reference proteome</keyword>